<dbReference type="InterPro" id="IPR009594">
    <property type="entry name" value="Tscrpt_reg_HTH_AraC_N"/>
</dbReference>
<dbReference type="Pfam" id="PF06719">
    <property type="entry name" value="AraC_N"/>
    <property type="match status" value="1"/>
</dbReference>
<keyword evidence="1" id="KW-0805">Transcription regulation</keyword>
<keyword evidence="2" id="KW-0238">DNA-binding</keyword>
<dbReference type="RefSeq" id="WP_336435843.1">
    <property type="nucleotide sequence ID" value="NZ_JBAWKS010000001.1"/>
</dbReference>
<dbReference type="InterPro" id="IPR020449">
    <property type="entry name" value="Tscrpt_reg_AraC-type_HTH"/>
</dbReference>
<keyword evidence="3" id="KW-0804">Transcription</keyword>
<dbReference type="PANTHER" id="PTHR46796">
    <property type="entry name" value="HTH-TYPE TRANSCRIPTIONAL ACTIVATOR RHAS-RELATED"/>
    <property type="match status" value="1"/>
</dbReference>
<organism evidence="5 6">
    <name type="scientific">Pseudoalteromonas spongiae</name>
    <dbReference type="NCBI Taxonomy" id="298657"/>
    <lineage>
        <taxon>Bacteria</taxon>
        <taxon>Pseudomonadati</taxon>
        <taxon>Pseudomonadota</taxon>
        <taxon>Gammaproteobacteria</taxon>
        <taxon>Alteromonadales</taxon>
        <taxon>Pseudoalteromonadaceae</taxon>
        <taxon>Pseudoalteromonas</taxon>
    </lineage>
</organism>
<dbReference type="EMBL" id="JBAWKS010000001">
    <property type="protein sequence ID" value="MEI4550762.1"/>
    <property type="molecule type" value="Genomic_DNA"/>
</dbReference>
<evidence type="ECO:0000313" key="6">
    <source>
        <dbReference type="Proteomes" id="UP001382455"/>
    </source>
</evidence>
<dbReference type="InterPro" id="IPR050204">
    <property type="entry name" value="AraC_XylS_family_regulators"/>
</dbReference>
<dbReference type="InterPro" id="IPR009057">
    <property type="entry name" value="Homeodomain-like_sf"/>
</dbReference>
<evidence type="ECO:0000256" key="2">
    <source>
        <dbReference type="ARBA" id="ARBA00023125"/>
    </source>
</evidence>
<dbReference type="SMART" id="SM00342">
    <property type="entry name" value="HTH_ARAC"/>
    <property type="match status" value="1"/>
</dbReference>
<proteinExistence type="predicted"/>
<dbReference type="SUPFAM" id="SSF46689">
    <property type="entry name" value="Homeodomain-like"/>
    <property type="match status" value="2"/>
</dbReference>
<accession>A0ABU8EUX8</accession>
<dbReference type="PROSITE" id="PS00041">
    <property type="entry name" value="HTH_ARAC_FAMILY_1"/>
    <property type="match status" value="1"/>
</dbReference>
<evidence type="ECO:0000256" key="1">
    <source>
        <dbReference type="ARBA" id="ARBA00023015"/>
    </source>
</evidence>
<keyword evidence="6" id="KW-1185">Reference proteome</keyword>
<dbReference type="PROSITE" id="PS01124">
    <property type="entry name" value="HTH_ARAC_FAMILY_2"/>
    <property type="match status" value="1"/>
</dbReference>
<name>A0ABU8EUX8_9GAMM</name>
<reference evidence="5 6" key="1">
    <citation type="submission" date="2023-12" db="EMBL/GenBank/DDBJ databases">
        <title>Friends and Foes: Symbiotic and Algicidal bacterial influence on Karenia brevis blooms.</title>
        <authorList>
            <person name="Fei C."/>
            <person name="Mohamed A.R."/>
            <person name="Booker A."/>
            <person name="Arshad M."/>
            <person name="Klass S."/>
            <person name="Ahn S."/>
            <person name="Gilbert P.M."/>
            <person name="Heil C.A."/>
            <person name="Martinez J.M."/>
            <person name="Amin S.A."/>
        </authorList>
    </citation>
    <scope>NUCLEOTIDE SEQUENCE [LARGE SCALE GENOMIC DNA]</scope>
    <source>
        <strain evidence="5 6">CE15</strain>
    </source>
</reference>
<dbReference type="InterPro" id="IPR018062">
    <property type="entry name" value="HTH_AraC-typ_CS"/>
</dbReference>
<dbReference type="Gene3D" id="1.10.10.60">
    <property type="entry name" value="Homeodomain-like"/>
    <property type="match status" value="1"/>
</dbReference>
<dbReference type="PANTHER" id="PTHR46796:SF6">
    <property type="entry name" value="ARAC SUBFAMILY"/>
    <property type="match status" value="1"/>
</dbReference>
<dbReference type="InterPro" id="IPR018060">
    <property type="entry name" value="HTH_AraC"/>
</dbReference>
<dbReference type="PRINTS" id="PR00032">
    <property type="entry name" value="HTHARAC"/>
</dbReference>
<dbReference type="Pfam" id="PF12833">
    <property type="entry name" value="HTH_18"/>
    <property type="match status" value="1"/>
</dbReference>
<evidence type="ECO:0000313" key="5">
    <source>
        <dbReference type="EMBL" id="MEI4550762.1"/>
    </source>
</evidence>
<sequence>MLLQEKRSKVSTLIDNRAAFNSDHVQLCVYDTYQACERIPFHAEQLMFCAMHTGKKVMHHHSLQRGQEFLPGQSFIIAGGEHVEIDFPEAHLNAPTSCLTIEVDSKKVQEVAERMRLEQAYYNEQSATLQLSNNPFTQQLYQRLVDTFSENQQDREVLIDLGISELLVRMLQDRSRELVLQHCNHKIGHNGLQSAISFIKQNLTKPISIEMLCKSAGMGRSKLFLEFKRQLGCTPQSFIVEQKLTAAAAKLKQGTAVTQVCYDYGFSELSYFSRRFKKTFGCSPRTYQNQTV</sequence>
<dbReference type="Proteomes" id="UP001382455">
    <property type="component" value="Unassembled WGS sequence"/>
</dbReference>
<protein>
    <submittedName>
        <fullName evidence="5">Helix-turn-helix domain-containing protein</fullName>
    </submittedName>
</protein>
<gene>
    <name evidence="5" type="ORF">WAE96_13910</name>
</gene>
<feature type="domain" description="HTH araC/xylS-type" evidence="4">
    <location>
        <begin position="193"/>
        <end position="290"/>
    </location>
</feature>
<evidence type="ECO:0000256" key="3">
    <source>
        <dbReference type="ARBA" id="ARBA00023163"/>
    </source>
</evidence>
<comment type="caution">
    <text evidence="5">The sequence shown here is derived from an EMBL/GenBank/DDBJ whole genome shotgun (WGS) entry which is preliminary data.</text>
</comment>
<evidence type="ECO:0000259" key="4">
    <source>
        <dbReference type="PROSITE" id="PS01124"/>
    </source>
</evidence>